<reference evidence="2" key="1">
    <citation type="submission" date="2014-09" db="EMBL/GenBank/DDBJ databases">
        <authorList>
            <person name="Magalhaes I.L.F."/>
            <person name="Oliveira U."/>
            <person name="Santos F.R."/>
            <person name="Vidigal T.H.D.A."/>
            <person name="Brescovit A.D."/>
            <person name="Santos A.J."/>
        </authorList>
    </citation>
    <scope>NUCLEOTIDE SEQUENCE</scope>
    <source>
        <tissue evidence="2">Shoot tissue taken approximately 20 cm above the soil surface</tissue>
    </source>
</reference>
<dbReference type="EMBL" id="GBRH01253025">
    <property type="protein sequence ID" value="JAD44870.1"/>
    <property type="molecule type" value="Transcribed_RNA"/>
</dbReference>
<protein>
    <submittedName>
        <fullName evidence="2">Uncharacterized protein</fullName>
    </submittedName>
</protein>
<evidence type="ECO:0000256" key="1">
    <source>
        <dbReference type="SAM" id="MobiDB-lite"/>
    </source>
</evidence>
<feature type="region of interest" description="Disordered" evidence="1">
    <location>
        <begin position="1"/>
        <end position="25"/>
    </location>
</feature>
<name>A0A0A9A794_ARUDO</name>
<dbReference type="AlphaFoldDB" id="A0A0A9A794"/>
<organism evidence="2">
    <name type="scientific">Arundo donax</name>
    <name type="common">Giant reed</name>
    <name type="synonym">Donax arundinaceus</name>
    <dbReference type="NCBI Taxonomy" id="35708"/>
    <lineage>
        <taxon>Eukaryota</taxon>
        <taxon>Viridiplantae</taxon>
        <taxon>Streptophyta</taxon>
        <taxon>Embryophyta</taxon>
        <taxon>Tracheophyta</taxon>
        <taxon>Spermatophyta</taxon>
        <taxon>Magnoliopsida</taxon>
        <taxon>Liliopsida</taxon>
        <taxon>Poales</taxon>
        <taxon>Poaceae</taxon>
        <taxon>PACMAD clade</taxon>
        <taxon>Arundinoideae</taxon>
        <taxon>Arundineae</taxon>
        <taxon>Arundo</taxon>
    </lineage>
</organism>
<proteinExistence type="predicted"/>
<accession>A0A0A9A794</accession>
<reference evidence="2" key="2">
    <citation type="journal article" date="2015" name="Data Brief">
        <title>Shoot transcriptome of the giant reed, Arundo donax.</title>
        <authorList>
            <person name="Barrero R.A."/>
            <person name="Guerrero F.D."/>
            <person name="Moolhuijzen P."/>
            <person name="Goolsby J.A."/>
            <person name="Tidwell J."/>
            <person name="Bellgard S.E."/>
            <person name="Bellgard M.I."/>
        </authorList>
    </citation>
    <scope>NUCLEOTIDE SEQUENCE</scope>
    <source>
        <tissue evidence="2">Shoot tissue taken approximately 20 cm above the soil surface</tissue>
    </source>
</reference>
<evidence type="ECO:0000313" key="2">
    <source>
        <dbReference type="EMBL" id="JAD44870.1"/>
    </source>
</evidence>
<sequence length="25" mass="2832">MAARATTRKAGASRPESRWKRTTQN</sequence>